<evidence type="ECO:0000313" key="4">
    <source>
        <dbReference type="Proteomes" id="UP000827721"/>
    </source>
</evidence>
<dbReference type="InterPro" id="IPR000270">
    <property type="entry name" value="PB1_dom"/>
</dbReference>
<gene>
    <name evidence="3" type="ORF">JRO89_XS13G0090500</name>
</gene>
<feature type="domain" description="PB1" evidence="2">
    <location>
        <begin position="102"/>
        <end position="186"/>
    </location>
</feature>
<reference evidence="3 4" key="1">
    <citation type="submission" date="2021-02" db="EMBL/GenBank/DDBJ databases">
        <title>Plant Genome Project.</title>
        <authorList>
            <person name="Zhang R.-G."/>
        </authorList>
    </citation>
    <scope>NUCLEOTIDE SEQUENCE [LARGE SCALE GENOMIC DNA]</scope>
    <source>
        <tissue evidence="3">Leaves</tissue>
    </source>
</reference>
<protein>
    <recommendedName>
        <fullName evidence="2">PB1 domain-containing protein</fullName>
    </recommendedName>
</protein>
<comment type="caution">
    <text evidence="3">The sequence shown here is derived from an EMBL/GenBank/DDBJ whole genome shotgun (WGS) entry which is preliminary data.</text>
</comment>
<accession>A0ABQ8H7E2</accession>
<dbReference type="InterPro" id="IPR053198">
    <property type="entry name" value="Gynoecium_Dev_Regulator"/>
</dbReference>
<feature type="compositionally biased region" description="Low complexity" evidence="1">
    <location>
        <begin position="213"/>
        <end position="225"/>
    </location>
</feature>
<dbReference type="PANTHER" id="PTHR31066:SF66">
    <property type="entry name" value="PB1 DOMAIN-CONTAINING PROTEIN"/>
    <property type="match status" value="1"/>
</dbReference>
<dbReference type="CDD" id="cd06410">
    <property type="entry name" value="PB1_UP2"/>
    <property type="match status" value="1"/>
</dbReference>
<keyword evidence="4" id="KW-1185">Reference proteome</keyword>
<dbReference type="Proteomes" id="UP000827721">
    <property type="component" value="Unassembled WGS sequence"/>
</dbReference>
<evidence type="ECO:0000256" key="1">
    <source>
        <dbReference type="SAM" id="MobiDB-lite"/>
    </source>
</evidence>
<dbReference type="Pfam" id="PF00564">
    <property type="entry name" value="PB1"/>
    <property type="match status" value="1"/>
</dbReference>
<evidence type="ECO:0000313" key="3">
    <source>
        <dbReference type="EMBL" id="KAH7549840.1"/>
    </source>
</evidence>
<organism evidence="3 4">
    <name type="scientific">Xanthoceras sorbifolium</name>
    <dbReference type="NCBI Taxonomy" id="99658"/>
    <lineage>
        <taxon>Eukaryota</taxon>
        <taxon>Viridiplantae</taxon>
        <taxon>Streptophyta</taxon>
        <taxon>Embryophyta</taxon>
        <taxon>Tracheophyta</taxon>
        <taxon>Spermatophyta</taxon>
        <taxon>Magnoliopsida</taxon>
        <taxon>eudicotyledons</taxon>
        <taxon>Gunneridae</taxon>
        <taxon>Pentapetalae</taxon>
        <taxon>rosids</taxon>
        <taxon>malvids</taxon>
        <taxon>Sapindales</taxon>
        <taxon>Sapindaceae</taxon>
        <taxon>Xanthoceroideae</taxon>
        <taxon>Xanthoceras</taxon>
    </lineage>
</organism>
<dbReference type="SUPFAM" id="SSF54277">
    <property type="entry name" value="CAD &amp; PB1 domains"/>
    <property type="match status" value="1"/>
</dbReference>
<dbReference type="EMBL" id="JAFEMO010000013">
    <property type="protein sequence ID" value="KAH7549840.1"/>
    <property type="molecule type" value="Genomic_DNA"/>
</dbReference>
<evidence type="ECO:0000259" key="2">
    <source>
        <dbReference type="SMART" id="SM00666"/>
    </source>
</evidence>
<proteinExistence type="predicted"/>
<dbReference type="SMART" id="SM00666">
    <property type="entry name" value="PB1"/>
    <property type="match status" value="1"/>
</dbReference>
<dbReference type="Gene3D" id="3.10.20.90">
    <property type="entry name" value="Phosphatidylinositol 3-kinase Catalytic Subunit, Chain A, domain 1"/>
    <property type="match status" value="1"/>
</dbReference>
<feature type="region of interest" description="Disordered" evidence="1">
    <location>
        <begin position="186"/>
        <end position="227"/>
    </location>
</feature>
<dbReference type="PANTHER" id="PTHR31066">
    <property type="entry name" value="OS05G0427100 PROTEIN-RELATED"/>
    <property type="match status" value="1"/>
</dbReference>
<sequence>MPNPDDPINLHRNVISKIDGERRIRRVILSASIRSSFYFFSLMSTGSAYNEIVTPAQIPTRQLLKKENKKRRKTMVRQVESKRNTDTLKFLCSYGGKILPRSTDGKLRYVGGLTRVFSVERSVSYAELMVKLGEFCGDSVTLRCQLPNGDLETLISIKSDEDLANLIEEYDRAASTSKIRAILSPPTSLKQISPPPSVDFSANRPPFGVVDRGSGSQPSSPPSFGYPLPSTKPSFRAVYRNSGSPPSSPPYGYAVSGVSYYPRHVQGNPMSLYSGPLNYKNY</sequence>
<name>A0ABQ8H7E2_9ROSI</name>